<dbReference type="AlphaFoldDB" id="A0A0K6FR08"/>
<protein>
    <submittedName>
        <fullName evidence="2">Microtubule-actin cross-linking factor 1</fullName>
    </submittedName>
</protein>
<evidence type="ECO:0000256" key="1">
    <source>
        <dbReference type="SAM" id="MobiDB-lite"/>
    </source>
</evidence>
<feature type="region of interest" description="Disordered" evidence="1">
    <location>
        <begin position="143"/>
        <end position="162"/>
    </location>
</feature>
<evidence type="ECO:0000313" key="2">
    <source>
        <dbReference type="EMBL" id="CUA68527.1"/>
    </source>
</evidence>
<keyword evidence="3" id="KW-1185">Reference proteome</keyword>
<dbReference type="Proteomes" id="UP000044841">
    <property type="component" value="Unassembled WGS sequence"/>
</dbReference>
<dbReference type="EMBL" id="CYGV01000446">
    <property type="protein sequence ID" value="CUA68527.1"/>
    <property type="molecule type" value="Genomic_DNA"/>
</dbReference>
<name>A0A0K6FR08_9AGAM</name>
<evidence type="ECO:0000313" key="3">
    <source>
        <dbReference type="Proteomes" id="UP000044841"/>
    </source>
</evidence>
<proteinExistence type="predicted"/>
<sequence>MLRWGRWAVVRVLGSRSAVVSESKNAAKMVWDRRLSLLNSSRETPAANEDTDITIRPNPIDPLETLRQLLLTDNRSDALESAYEACRAHHRLVYLTKSEFSQLSTRARPELIVRVCADQTALGRSIPDSDRYRYMLAHLECHSPTPSSKSPASGGVLDPREADPGPIEHLTHAQVHYTKLAKNRSGQAVHRAYLEHLLRIYRLDSDPQIARWVRDAVSNVLKSLLSRPRFRFEHALAQVVWSIVGSVRFDVPQTKSLLHLLRLRSSSSSLGSSVRVLDPIESLRQTILDPPSSDTQVNQEARSIIHDAQAWEWLRVLAGDPSLVTGAHTRLNVLASLRQLEHAPPGSDPPVALLERDWAVWMTILGAEATSVHQTPIIDRAILVAFLRLAARFQSVRVVSGSERLLTVFTSVICEEDQIHMAQPGSLSVQLGAVYACVGTSTVFELAARLSSAGFRSDRLQAGYLTHVIELLLEYRFPRVAWEVASQVRADLPTALAALVAHDCAKTGYITGAVSMLRDIQPSEERHRIAIMCLRQLDRQRGVLTRVSALSICEALGPDLSRTPGELQPVAVRMALNAGLVRLAGLMGTQWRLRPGLQRLLAARLVKARLVRFAPKVVDPRQTRWLSAMLDNAGHRQKIPASARRSHLHAYGKINATRLGNKLLIRSGARLGGRARLRATLATLARLLRARKSSWIRKRAPFRPDGVTLNIIVRALVRSPSCVSSGDLRAMFDLLSRAGRCGVDVTGNHFGTEAGFVLGGYASSAVALAGLVPRSVGAWTFVRYVRPLLRTFISGMRVRGDQEGVKVVTKVLRAEGARWTRAGWHAGPDA</sequence>
<accession>A0A0K6FR08</accession>
<organism evidence="2 3">
    <name type="scientific">Rhizoctonia solani</name>
    <dbReference type="NCBI Taxonomy" id="456999"/>
    <lineage>
        <taxon>Eukaryota</taxon>
        <taxon>Fungi</taxon>
        <taxon>Dikarya</taxon>
        <taxon>Basidiomycota</taxon>
        <taxon>Agaricomycotina</taxon>
        <taxon>Agaricomycetes</taxon>
        <taxon>Cantharellales</taxon>
        <taxon>Ceratobasidiaceae</taxon>
        <taxon>Rhizoctonia</taxon>
    </lineage>
</organism>
<gene>
    <name evidence="2" type="ORF">RSOLAG22IIIB_03565</name>
</gene>
<reference evidence="2 3" key="1">
    <citation type="submission" date="2015-07" db="EMBL/GenBank/DDBJ databases">
        <authorList>
            <person name="Noorani M."/>
        </authorList>
    </citation>
    <scope>NUCLEOTIDE SEQUENCE [LARGE SCALE GENOMIC DNA]</scope>
    <source>
        <strain evidence="2">BBA 69670</strain>
    </source>
</reference>